<evidence type="ECO:0000259" key="2">
    <source>
        <dbReference type="PROSITE" id="PS50943"/>
    </source>
</evidence>
<dbReference type="InterPro" id="IPR010982">
    <property type="entry name" value="Lambda_DNA-bd_dom_sf"/>
</dbReference>
<dbReference type="EMBL" id="PJMW01000002">
    <property type="protein sequence ID" value="PKV79560.1"/>
    <property type="molecule type" value="Genomic_DNA"/>
</dbReference>
<reference evidence="3 5" key="1">
    <citation type="submission" date="2017-12" db="EMBL/GenBank/DDBJ databases">
        <title>Sequencing the genomes of 1000 Actinobacteria strains.</title>
        <authorList>
            <person name="Klenk H.-P."/>
        </authorList>
    </citation>
    <scope>NUCLEOTIDE SEQUENCE [LARGE SCALE GENOMIC DNA]</scope>
    <source>
        <strain evidence="3 5">DSM 44489</strain>
    </source>
</reference>
<dbReference type="EMBL" id="PJMW01000002">
    <property type="protein sequence ID" value="PKV81066.1"/>
    <property type="molecule type" value="Genomic_DNA"/>
</dbReference>
<dbReference type="Pfam" id="PF13443">
    <property type="entry name" value="HTH_26"/>
    <property type="match status" value="1"/>
</dbReference>
<accession>A0A2N3VD53</accession>
<keyword evidence="3" id="KW-0238">DNA-binding</keyword>
<keyword evidence="5" id="KW-1185">Reference proteome</keyword>
<dbReference type="Proteomes" id="UP000233766">
    <property type="component" value="Unassembled WGS sequence"/>
</dbReference>
<dbReference type="RefSeq" id="WP_101465731.1">
    <property type="nucleotide sequence ID" value="NZ_PJMW01000002.1"/>
</dbReference>
<dbReference type="SUPFAM" id="SSF47413">
    <property type="entry name" value="lambda repressor-like DNA-binding domains"/>
    <property type="match status" value="1"/>
</dbReference>
<proteinExistence type="predicted"/>
<dbReference type="AlphaFoldDB" id="A0A2N3VD53"/>
<organism evidence="3 5">
    <name type="scientific">Nocardia fluminea</name>
    <dbReference type="NCBI Taxonomy" id="134984"/>
    <lineage>
        <taxon>Bacteria</taxon>
        <taxon>Bacillati</taxon>
        <taxon>Actinomycetota</taxon>
        <taxon>Actinomycetes</taxon>
        <taxon>Mycobacteriales</taxon>
        <taxon>Nocardiaceae</taxon>
        <taxon>Nocardia</taxon>
    </lineage>
</organism>
<name>A0A2N3VD53_9NOCA</name>
<dbReference type="GO" id="GO:0003677">
    <property type="term" value="F:DNA binding"/>
    <property type="evidence" value="ECO:0007669"/>
    <property type="project" value="UniProtKB-KW"/>
</dbReference>
<dbReference type="OrthoDB" id="3626437at2"/>
<dbReference type="InterPro" id="IPR001387">
    <property type="entry name" value="Cro/C1-type_HTH"/>
</dbReference>
<feature type="region of interest" description="Disordered" evidence="1">
    <location>
        <begin position="85"/>
        <end position="114"/>
    </location>
</feature>
<comment type="caution">
    <text evidence="3">The sequence shown here is derived from an EMBL/GenBank/DDBJ whole genome shotgun (WGS) entry which is preliminary data.</text>
</comment>
<dbReference type="Gene3D" id="1.10.260.40">
    <property type="entry name" value="lambda repressor-like DNA-binding domains"/>
    <property type="match status" value="1"/>
</dbReference>
<dbReference type="PROSITE" id="PS50943">
    <property type="entry name" value="HTH_CROC1"/>
    <property type="match status" value="1"/>
</dbReference>
<sequence length="114" mass="12773">MSDRRVTVRWNLRQLMAAQGMFQTSELMPLLADRGITLTRTFVYRLVTNTPQRINVEVLAALCDILNCTPNDLLELVTEPVENAKTGTTGHHETQGIGDLRPIRSTIRRPKTGG</sequence>
<evidence type="ECO:0000313" key="4">
    <source>
        <dbReference type="EMBL" id="PKV81066.1"/>
    </source>
</evidence>
<gene>
    <name evidence="3" type="ORF">ATK86_3956</name>
    <name evidence="4" type="ORF">ATK86_5513</name>
</gene>
<evidence type="ECO:0000313" key="5">
    <source>
        <dbReference type="Proteomes" id="UP000233766"/>
    </source>
</evidence>
<evidence type="ECO:0000256" key="1">
    <source>
        <dbReference type="SAM" id="MobiDB-lite"/>
    </source>
</evidence>
<evidence type="ECO:0000313" key="3">
    <source>
        <dbReference type="EMBL" id="PKV79560.1"/>
    </source>
</evidence>
<protein>
    <submittedName>
        <fullName evidence="3">DNA-binding Xre family transcriptional regulator</fullName>
    </submittedName>
</protein>
<feature type="domain" description="HTH cro/C1-type" evidence="2">
    <location>
        <begin position="53"/>
        <end position="73"/>
    </location>
</feature>